<dbReference type="Proteomes" id="UP000237061">
    <property type="component" value="Unassembled WGS sequence"/>
</dbReference>
<dbReference type="RefSeq" id="WP_103467621.1">
    <property type="nucleotide sequence ID" value="NZ_PPXC01000028.1"/>
</dbReference>
<accession>A0A2S3ZR12</accession>
<proteinExistence type="predicted"/>
<evidence type="ECO:0000313" key="1">
    <source>
        <dbReference type="EMBL" id="POH71613.1"/>
    </source>
</evidence>
<organism evidence="1 2">
    <name type="scientific">Arthrobacter glacialis</name>
    <dbReference type="NCBI Taxonomy" id="1664"/>
    <lineage>
        <taxon>Bacteria</taxon>
        <taxon>Bacillati</taxon>
        <taxon>Actinomycetota</taxon>
        <taxon>Actinomycetes</taxon>
        <taxon>Micrococcales</taxon>
        <taxon>Micrococcaceae</taxon>
        <taxon>Arthrobacter</taxon>
    </lineage>
</organism>
<keyword evidence="2" id="KW-1185">Reference proteome</keyword>
<protein>
    <submittedName>
        <fullName evidence="1">Uncharacterized protein</fullName>
    </submittedName>
</protein>
<name>A0A2S3ZR12_ARTGL</name>
<reference evidence="1 2" key="1">
    <citation type="submission" date="2018-01" db="EMBL/GenBank/DDBJ databases">
        <title>Arthrobacter sp. nov., from glaciers in China.</title>
        <authorList>
            <person name="Liu Q."/>
            <person name="Xin Y.-H."/>
        </authorList>
    </citation>
    <scope>NUCLEOTIDE SEQUENCE [LARGE SCALE GENOMIC DNA]</scope>
    <source>
        <strain evidence="1 2">HLT2-12-2</strain>
    </source>
</reference>
<dbReference type="AlphaFoldDB" id="A0A2S3ZR12"/>
<gene>
    <name evidence="1" type="ORF">CVS27_20080</name>
</gene>
<comment type="caution">
    <text evidence="1">The sequence shown here is derived from an EMBL/GenBank/DDBJ whole genome shotgun (WGS) entry which is preliminary data.</text>
</comment>
<evidence type="ECO:0000313" key="2">
    <source>
        <dbReference type="Proteomes" id="UP000237061"/>
    </source>
</evidence>
<sequence>MRDRTIKRTELVRLLLAATPTADQARHIDFVETTQADELVIRPVTTRDLRLIYGRRRARLPQSHPLSASVDRLLAALATYNEDEVNLVSFEGNPEIHLAVWLTGSADAVLSTMISTGDR</sequence>
<dbReference type="EMBL" id="PPXC01000028">
    <property type="protein sequence ID" value="POH71613.1"/>
    <property type="molecule type" value="Genomic_DNA"/>
</dbReference>